<dbReference type="Pfam" id="PF24522">
    <property type="entry name" value="KRIT1_FRMD8_FERM_C"/>
    <property type="match status" value="1"/>
</dbReference>
<dbReference type="PANTHER" id="PTHR13283">
    <property type="entry name" value="KREV INTERACTION TRAPPED 1-RELATED"/>
    <property type="match status" value="1"/>
</dbReference>
<dbReference type="PANTHER" id="PTHR13283:SF10">
    <property type="entry name" value="FERM DOMAIN-CONTAINING PROTEIN 8"/>
    <property type="match status" value="1"/>
</dbReference>
<evidence type="ECO:0000313" key="2">
    <source>
        <dbReference type="EMBL" id="CAD7663548.1"/>
    </source>
</evidence>
<dbReference type="InterPro" id="IPR011993">
    <property type="entry name" value="PH-like_dom_sf"/>
</dbReference>
<dbReference type="InterPro" id="IPR051594">
    <property type="entry name" value="KRIT1/FRMD8"/>
</dbReference>
<gene>
    <name evidence="2" type="ORF">ONB1V03_LOCUS20106</name>
</gene>
<accession>A0A7R9MQ36</accession>
<reference evidence="2" key="1">
    <citation type="submission" date="2020-11" db="EMBL/GenBank/DDBJ databases">
        <authorList>
            <person name="Tran Van P."/>
        </authorList>
    </citation>
    <scope>NUCLEOTIDE SEQUENCE</scope>
</reference>
<dbReference type="Gene3D" id="2.30.29.30">
    <property type="entry name" value="Pleckstrin-homology domain (PH domain)/Phosphotyrosine-binding domain (PTB)"/>
    <property type="match status" value="1"/>
</dbReference>
<dbReference type="EMBL" id="OC947964">
    <property type="protein sequence ID" value="CAD7663548.1"/>
    <property type="molecule type" value="Genomic_DNA"/>
</dbReference>
<dbReference type="InterPro" id="IPR057096">
    <property type="entry name" value="KRIT1_FRMD8_FERM_C"/>
</dbReference>
<proteinExistence type="predicted"/>
<dbReference type="Proteomes" id="UP000728032">
    <property type="component" value="Unassembled WGS sequence"/>
</dbReference>
<sequence>MSHFDLKVWVAVNRDGLHLISKEKPELLLSIDYNDLCWAIGCPQDSSDPNCIPCLFIQIPEENDKNNTILQIFSRQYKLIEQILNSFIDDAKKSLSVDHVSCDVVDGGGPLSAESVSTPFSFGSNSKTLNRKKLSLATFDNSGQCINKTGSWVRSQHRRTIN</sequence>
<name>A0A7R9MQ36_9ACAR</name>
<evidence type="ECO:0000259" key="1">
    <source>
        <dbReference type="Pfam" id="PF24522"/>
    </source>
</evidence>
<protein>
    <recommendedName>
        <fullName evidence="1">KRIT1/FRMD8 FERM domain-containing protein</fullName>
    </recommendedName>
</protein>
<dbReference type="GO" id="GO:0005886">
    <property type="term" value="C:plasma membrane"/>
    <property type="evidence" value="ECO:0007669"/>
    <property type="project" value="TreeGrafter"/>
</dbReference>
<evidence type="ECO:0000313" key="3">
    <source>
        <dbReference type="Proteomes" id="UP000728032"/>
    </source>
</evidence>
<keyword evidence="3" id="KW-1185">Reference proteome</keyword>
<organism evidence="2">
    <name type="scientific">Oppiella nova</name>
    <dbReference type="NCBI Taxonomy" id="334625"/>
    <lineage>
        <taxon>Eukaryota</taxon>
        <taxon>Metazoa</taxon>
        <taxon>Ecdysozoa</taxon>
        <taxon>Arthropoda</taxon>
        <taxon>Chelicerata</taxon>
        <taxon>Arachnida</taxon>
        <taxon>Acari</taxon>
        <taxon>Acariformes</taxon>
        <taxon>Sarcoptiformes</taxon>
        <taxon>Oribatida</taxon>
        <taxon>Brachypylina</taxon>
        <taxon>Oppioidea</taxon>
        <taxon>Oppiidae</taxon>
        <taxon>Oppiella</taxon>
    </lineage>
</organism>
<dbReference type="OrthoDB" id="2142533at2759"/>
<feature type="domain" description="KRIT1/FRMD8 FERM" evidence="1">
    <location>
        <begin position="7"/>
        <end position="82"/>
    </location>
</feature>
<dbReference type="EMBL" id="CAJPVJ010033139">
    <property type="protein sequence ID" value="CAG2180685.1"/>
    <property type="molecule type" value="Genomic_DNA"/>
</dbReference>
<dbReference type="AlphaFoldDB" id="A0A7R9MQ36"/>